<feature type="transmembrane region" description="Helical" evidence="1">
    <location>
        <begin position="63"/>
        <end position="92"/>
    </location>
</feature>
<evidence type="ECO:0008006" key="3">
    <source>
        <dbReference type="Google" id="ProtNLM"/>
    </source>
</evidence>
<feature type="transmembrane region" description="Helical" evidence="1">
    <location>
        <begin position="21"/>
        <end position="43"/>
    </location>
</feature>
<dbReference type="PANTHER" id="PTHR34115:SF17">
    <property type="entry name" value="PROTEIN, PUTATIVE-RELATED"/>
    <property type="match status" value="1"/>
</dbReference>
<sequence length="180" mass="19792">MASLLTLVQVKSQNSGNPFKTHGAIMLLFILSMLVYVVVSAWISKLAPNTSYLPILKHVHSIFVTFACGLLLVILLPPFGWLMVVICASMFVKLLCGSHEQILECITQAFNILCDLFQDSFQSLCQAGSSAFNLCGRFQNSLQSLCQAVSRAFIRSLMPTEPTANSTERQGVEMAEIVVE</sequence>
<evidence type="ECO:0000256" key="1">
    <source>
        <dbReference type="SAM" id="Phobius"/>
    </source>
</evidence>
<reference evidence="2" key="1">
    <citation type="submission" date="2018-02" db="EMBL/GenBank/DDBJ databases">
        <authorList>
            <person name="Cohen D.B."/>
            <person name="Kent A.D."/>
        </authorList>
    </citation>
    <scope>NUCLEOTIDE SEQUENCE</scope>
</reference>
<keyword evidence="1" id="KW-0472">Membrane</keyword>
<organism evidence="2">
    <name type="scientific">Fagus sylvatica</name>
    <name type="common">Beechnut</name>
    <dbReference type="NCBI Taxonomy" id="28930"/>
    <lineage>
        <taxon>Eukaryota</taxon>
        <taxon>Viridiplantae</taxon>
        <taxon>Streptophyta</taxon>
        <taxon>Embryophyta</taxon>
        <taxon>Tracheophyta</taxon>
        <taxon>Spermatophyta</taxon>
        <taxon>Magnoliopsida</taxon>
        <taxon>eudicotyledons</taxon>
        <taxon>Gunneridae</taxon>
        <taxon>Pentapetalae</taxon>
        <taxon>rosids</taxon>
        <taxon>fabids</taxon>
        <taxon>Fagales</taxon>
        <taxon>Fagaceae</taxon>
        <taxon>Fagus</taxon>
    </lineage>
</organism>
<gene>
    <name evidence="2" type="ORF">FSB_LOCUS779</name>
</gene>
<dbReference type="AlphaFoldDB" id="A0A2N9E1X7"/>
<evidence type="ECO:0000313" key="2">
    <source>
        <dbReference type="EMBL" id="SPC72897.1"/>
    </source>
</evidence>
<protein>
    <recommendedName>
        <fullName evidence="3">Transmembrane protein</fullName>
    </recommendedName>
</protein>
<proteinExistence type="predicted"/>
<name>A0A2N9E1X7_FAGSY</name>
<keyword evidence="1" id="KW-1133">Transmembrane helix</keyword>
<dbReference type="PANTHER" id="PTHR34115">
    <property type="entry name" value="PROTEIN, PUTATIVE-RELATED"/>
    <property type="match status" value="1"/>
</dbReference>
<keyword evidence="1" id="KW-0812">Transmembrane</keyword>
<dbReference type="EMBL" id="OIVN01000030">
    <property type="protein sequence ID" value="SPC72897.1"/>
    <property type="molecule type" value="Genomic_DNA"/>
</dbReference>
<accession>A0A2N9E1X7</accession>
<dbReference type="InterPro" id="IPR053258">
    <property type="entry name" value="Ca-permeable_cation_channel"/>
</dbReference>